<dbReference type="InParanoid" id="A0A251VUB6"/>
<evidence type="ECO:0000313" key="2">
    <source>
        <dbReference type="EMBL" id="KAF5823746.1"/>
    </source>
</evidence>
<evidence type="ECO:0008006" key="5">
    <source>
        <dbReference type="Google" id="ProtNLM"/>
    </source>
</evidence>
<organism evidence="3 4">
    <name type="scientific">Helianthus annuus</name>
    <name type="common">Common sunflower</name>
    <dbReference type="NCBI Taxonomy" id="4232"/>
    <lineage>
        <taxon>Eukaryota</taxon>
        <taxon>Viridiplantae</taxon>
        <taxon>Streptophyta</taxon>
        <taxon>Embryophyta</taxon>
        <taxon>Tracheophyta</taxon>
        <taxon>Spermatophyta</taxon>
        <taxon>Magnoliopsida</taxon>
        <taxon>eudicotyledons</taxon>
        <taxon>Gunneridae</taxon>
        <taxon>Pentapetalae</taxon>
        <taxon>asterids</taxon>
        <taxon>campanulids</taxon>
        <taxon>Asterales</taxon>
        <taxon>Asteraceae</taxon>
        <taxon>Asteroideae</taxon>
        <taxon>Heliantheae alliance</taxon>
        <taxon>Heliantheae</taxon>
        <taxon>Helianthus</taxon>
    </lineage>
</organism>
<name>A0A251VUB6_HELAN</name>
<evidence type="ECO:0000313" key="4">
    <source>
        <dbReference type="Proteomes" id="UP000215914"/>
    </source>
</evidence>
<dbReference type="Gramene" id="mRNA:HanXRQr2_Chr01g0041641">
    <property type="protein sequence ID" value="mRNA:HanXRQr2_Chr01g0041641"/>
    <property type="gene ID" value="HanXRQr2_Chr01g0041641"/>
</dbReference>
<feature type="chain" id="PRO_5013349884" description="Gamma-thionin" evidence="1">
    <location>
        <begin position="20"/>
        <end position="79"/>
    </location>
</feature>
<accession>A0A251VUB6</accession>
<proteinExistence type="predicted"/>
<dbReference type="AlphaFoldDB" id="A0A251VUB6"/>
<sequence>MKLMVCMFFGLLLIITASAQAGGENDMKINIHICDHYIDWPRPANRENDQCLWTCKDMHGKRAWGKCMNARVCHCQYWC</sequence>
<evidence type="ECO:0000313" key="3">
    <source>
        <dbReference type="EMBL" id="OTG38371.1"/>
    </source>
</evidence>
<reference evidence="2" key="3">
    <citation type="submission" date="2020-06" db="EMBL/GenBank/DDBJ databases">
        <title>Helianthus annuus Genome sequencing and assembly Release 2.</title>
        <authorList>
            <person name="Gouzy J."/>
            <person name="Langlade N."/>
            <person name="Munos S."/>
        </authorList>
    </citation>
    <scope>NUCLEOTIDE SEQUENCE</scope>
    <source>
        <tissue evidence="2">Leaves</tissue>
    </source>
</reference>
<keyword evidence="1" id="KW-0732">Signal</keyword>
<reference evidence="3" key="2">
    <citation type="submission" date="2017-02" db="EMBL/GenBank/DDBJ databases">
        <title>Sunflower complete genome.</title>
        <authorList>
            <person name="Langlade N."/>
            <person name="Munos S."/>
        </authorList>
    </citation>
    <scope>NUCLEOTIDE SEQUENCE [LARGE SCALE GENOMIC DNA]</scope>
    <source>
        <tissue evidence="3">Leaves</tissue>
    </source>
</reference>
<dbReference type="EMBL" id="CM007890">
    <property type="protein sequence ID" value="OTG38371.1"/>
    <property type="molecule type" value="Genomic_DNA"/>
</dbReference>
<gene>
    <name evidence="3" type="ORF">HannXRQ_Chr01g0029021</name>
    <name evidence="2" type="ORF">HanXRQr2_Chr01g0041641</name>
</gene>
<feature type="signal peptide" evidence="1">
    <location>
        <begin position="1"/>
        <end position="19"/>
    </location>
</feature>
<evidence type="ECO:0000256" key="1">
    <source>
        <dbReference type="SAM" id="SignalP"/>
    </source>
</evidence>
<reference evidence="2 4" key="1">
    <citation type="journal article" date="2017" name="Nature">
        <title>The sunflower genome provides insights into oil metabolism, flowering and Asterid evolution.</title>
        <authorList>
            <person name="Badouin H."/>
            <person name="Gouzy J."/>
            <person name="Grassa C.J."/>
            <person name="Murat F."/>
            <person name="Staton S.E."/>
            <person name="Cottret L."/>
            <person name="Lelandais-Briere C."/>
            <person name="Owens G.L."/>
            <person name="Carrere S."/>
            <person name="Mayjonade B."/>
            <person name="Legrand L."/>
            <person name="Gill N."/>
            <person name="Kane N.C."/>
            <person name="Bowers J.E."/>
            <person name="Hubner S."/>
            <person name="Bellec A."/>
            <person name="Berard A."/>
            <person name="Berges H."/>
            <person name="Blanchet N."/>
            <person name="Boniface M.C."/>
            <person name="Brunel D."/>
            <person name="Catrice O."/>
            <person name="Chaidir N."/>
            <person name="Claudel C."/>
            <person name="Donnadieu C."/>
            <person name="Faraut T."/>
            <person name="Fievet G."/>
            <person name="Helmstetter N."/>
            <person name="King M."/>
            <person name="Knapp S.J."/>
            <person name="Lai Z."/>
            <person name="Le Paslier M.C."/>
            <person name="Lippi Y."/>
            <person name="Lorenzon L."/>
            <person name="Mandel J.R."/>
            <person name="Marage G."/>
            <person name="Marchand G."/>
            <person name="Marquand E."/>
            <person name="Bret-Mestries E."/>
            <person name="Morien E."/>
            <person name="Nambeesan S."/>
            <person name="Nguyen T."/>
            <person name="Pegot-Espagnet P."/>
            <person name="Pouilly N."/>
            <person name="Raftis F."/>
            <person name="Sallet E."/>
            <person name="Schiex T."/>
            <person name="Thomas J."/>
            <person name="Vandecasteele C."/>
            <person name="Vares D."/>
            <person name="Vear F."/>
            <person name="Vautrin S."/>
            <person name="Crespi M."/>
            <person name="Mangin B."/>
            <person name="Burke J.M."/>
            <person name="Salse J."/>
            <person name="Munos S."/>
            <person name="Vincourt P."/>
            <person name="Rieseberg L.H."/>
            <person name="Langlade N.B."/>
        </authorList>
    </citation>
    <scope>NUCLEOTIDE SEQUENCE [LARGE SCALE GENOMIC DNA]</scope>
    <source>
        <strain evidence="4">cv. SF193</strain>
        <tissue evidence="2">Leaves</tissue>
    </source>
</reference>
<protein>
    <recommendedName>
        <fullName evidence="5">Gamma-thionin</fullName>
    </recommendedName>
</protein>
<dbReference type="EMBL" id="MNCJ02000316">
    <property type="protein sequence ID" value="KAF5823746.1"/>
    <property type="molecule type" value="Genomic_DNA"/>
</dbReference>
<keyword evidence="4" id="KW-1185">Reference proteome</keyword>
<dbReference type="Proteomes" id="UP000215914">
    <property type="component" value="Chromosome 1"/>
</dbReference>